<keyword evidence="3" id="KW-1185">Reference proteome</keyword>
<organism evidence="2 3">
    <name type="scientific">Cellvibrio polysaccharolyticus</name>
    <dbReference type="NCBI Taxonomy" id="2082724"/>
    <lineage>
        <taxon>Bacteria</taxon>
        <taxon>Pseudomonadati</taxon>
        <taxon>Pseudomonadota</taxon>
        <taxon>Gammaproteobacteria</taxon>
        <taxon>Cellvibrionales</taxon>
        <taxon>Cellvibrionaceae</taxon>
        <taxon>Cellvibrio</taxon>
    </lineage>
</organism>
<accession>A0A928V0M2</accession>
<gene>
    <name evidence="2" type="ORF">C4F51_02860</name>
</gene>
<name>A0A928V0M2_9GAMM</name>
<evidence type="ECO:0000313" key="3">
    <source>
        <dbReference type="Proteomes" id="UP000652567"/>
    </source>
</evidence>
<protein>
    <recommendedName>
        <fullName evidence="4">Solute-binding protein family 3/N-terminal domain-containing protein</fullName>
    </recommendedName>
</protein>
<feature type="transmembrane region" description="Helical" evidence="1">
    <location>
        <begin position="39"/>
        <end position="57"/>
    </location>
</feature>
<evidence type="ECO:0008006" key="4">
    <source>
        <dbReference type="Google" id="ProtNLM"/>
    </source>
</evidence>
<dbReference type="Proteomes" id="UP000652567">
    <property type="component" value="Unassembled WGS sequence"/>
</dbReference>
<dbReference type="AlphaFoldDB" id="A0A928V0M2"/>
<keyword evidence="1" id="KW-0472">Membrane</keyword>
<dbReference type="SUPFAM" id="SSF53850">
    <property type="entry name" value="Periplasmic binding protein-like II"/>
    <property type="match status" value="1"/>
</dbReference>
<evidence type="ECO:0000313" key="2">
    <source>
        <dbReference type="EMBL" id="MBE8716122.1"/>
    </source>
</evidence>
<sequence>MGRQRLEKTACLTALQRCCRIAFSGHYSFDERFMSIRPVHVICLLLIFSPLAVLWYVTSVKSEATVINFWNGNKTPGRQAYERDVLDAVLLATRKGYGNVPVVEDRRDLPVASDETAIFRKGGADIFGTVAGNPKLANEDKLLIPFPMMKGLLGYRLLIIRAEDQEKYAAIQGIEGLRALTNGVPDGWAEVDLFRANGIPVEADLRFDNLFQKLGDRQFDYTTFGGNEIEQVFSEHVASRPDLALEQTLLLYYPFPLVFYVTPSDPILAQRIRQGMAIISRNGVLDGIFEQHFGETVRRLNLAERRKLVLDNPLLPKELKSFQPDLP</sequence>
<evidence type="ECO:0000256" key="1">
    <source>
        <dbReference type="SAM" id="Phobius"/>
    </source>
</evidence>
<comment type="caution">
    <text evidence="2">The sequence shown here is derived from an EMBL/GenBank/DDBJ whole genome shotgun (WGS) entry which is preliminary data.</text>
</comment>
<keyword evidence="1" id="KW-1133">Transmembrane helix</keyword>
<dbReference type="EMBL" id="PRDL01000001">
    <property type="protein sequence ID" value="MBE8716122.1"/>
    <property type="molecule type" value="Genomic_DNA"/>
</dbReference>
<keyword evidence="1" id="KW-0812">Transmembrane</keyword>
<proteinExistence type="predicted"/>
<reference evidence="2" key="1">
    <citation type="submission" date="2018-07" db="EMBL/GenBank/DDBJ databases">
        <title>Genome assembly of strain Ka43.</title>
        <authorList>
            <person name="Kukolya J."/>
            <person name="Nagy I."/>
            <person name="Horvath B."/>
            <person name="Toth A."/>
        </authorList>
    </citation>
    <scope>NUCLEOTIDE SEQUENCE</scope>
    <source>
        <strain evidence="2">KB43</strain>
    </source>
</reference>